<evidence type="ECO:0000256" key="5">
    <source>
        <dbReference type="ARBA" id="ARBA00022777"/>
    </source>
</evidence>
<feature type="transmembrane region" description="Helical" evidence="8">
    <location>
        <begin position="282"/>
        <end position="304"/>
    </location>
</feature>
<evidence type="ECO:0000256" key="6">
    <source>
        <dbReference type="ARBA" id="ARBA00022840"/>
    </source>
</evidence>
<keyword evidence="3" id="KW-0808">Transferase</keyword>
<proteinExistence type="predicted"/>
<evidence type="ECO:0000256" key="3">
    <source>
        <dbReference type="ARBA" id="ARBA00022679"/>
    </source>
</evidence>
<dbReference type="Gene3D" id="1.10.510.10">
    <property type="entry name" value="Transferase(Phosphotransferase) domain 1"/>
    <property type="match status" value="1"/>
</dbReference>
<gene>
    <name evidence="10" type="ORF">SAMN04489732_120179</name>
</gene>
<dbReference type="Pfam" id="PF00069">
    <property type="entry name" value="Pkinase"/>
    <property type="match status" value="1"/>
</dbReference>
<keyword evidence="8" id="KW-0472">Membrane</keyword>
<evidence type="ECO:0000256" key="1">
    <source>
        <dbReference type="ARBA" id="ARBA00012513"/>
    </source>
</evidence>
<protein>
    <recommendedName>
        <fullName evidence="1">non-specific serine/threonine protein kinase</fullName>
        <ecNumber evidence="1">2.7.11.1</ecNumber>
    </recommendedName>
</protein>
<dbReference type="PANTHER" id="PTHR43289">
    <property type="entry name" value="MITOGEN-ACTIVATED PROTEIN KINASE KINASE KINASE 20-RELATED"/>
    <property type="match status" value="1"/>
</dbReference>
<dbReference type="PROSITE" id="PS50011">
    <property type="entry name" value="PROTEIN_KINASE_DOM"/>
    <property type="match status" value="1"/>
</dbReference>
<dbReference type="STRING" id="394193.SAMN04489732_120179"/>
<dbReference type="InterPro" id="IPR011009">
    <property type="entry name" value="Kinase-like_dom_sf"/>
</dbReference>
<dbReference type="SMART" id="SM00220">
    <property type="entry name" value="S_TKc"/>
    <property type="match status" value="1"/>
</dbReference>
<organism evidence="10 11">
    <name type="scientific">Amycolatopsis saalfeldensis</name>
    <dbReference type="NCBI Taxonomy" id="394193"/>
    <lineage>
        <taxon>Bacteria</taxon>
        <taxon>Bacillati</taxon>
        <taxon>Actinomycetota</taxon>
        <taxon>Actinomycetes</taxon>
        <taxon>Pseudonocardiales</taxon>
        <taxon>Pseudonocardiaceae</taxon>
        <taxon>Amycolatopsis</taxon>
    </lineage>
</organism>
<dbReference type="PROSITE" id="PS00107">
    <property type="entry name" value="PROTEIN_KINASE_ATP"/>
    <property type="match status" value="1"/>
</dbReference>
<keyword evidence="2 10" id="KW-0723">Serine/threonine-protein kinase</keyword>
<evidence type="ECO:0000313" key="11">
    <source>
        <dbReference type="Proteomes" id="UP000198582"/>
    </source>
</evidence>
<dbReference type="CDD" id="cd14014">
    <property type="entry name" value="STKc_PknB_like"/>
    <property type="match status" value="1"/>
</dbReference>
<accession>A0A1H8YKD2</accession>
<dbReference type="PROSITE" id="PS00108">
    <property type="entry name" value="PROTEIN_KINASE_ST"/>
    <property type="match status" value="1"/>
</dbReference>
<dbReference type="InterPro" id="IPR000719">
    <property type="entry name" value="Prot_kinase_dom"/>
</dbReference>
<keyword evidence="8" id="KW-0812">Transmembrane</keyword>
<dbReference type="OrthoDB" id="9762169at2"/>
<feature type="domain" description="Protein kinase" evidence="9">
    <location>
        <begin position="11"/>
        <end position="259"/>
    </location>
</feature>
<dbReference type="PANTHER" id="PTHR43289:SF6">
    <property type="entry name" value="SERINE_THREONINE-PROTEIN KINASE NEKL-3"/>
    <property type="match status" value="1"/>
</dbReference>
<evidence type="ECO:0000256" key="8">
    <source>
        <dbReference type="SAM" id="Phobius"/>
    </source>
</evidence>
<reference evidence="10 11" key="1">
    <citation type="submission" date="2016-10" db="EMBL/GenBank/DDBJ databases">
        <authorList>
            <person name="de Groot N.N."/>
        </authorList>
    </citation>
    <scope>NUCLEOTIDE SEQUENCE [LARGE SCALE GENOMIC DNA]</scope>
    <source>
        <strain evidence="10 11">DSM 44993</strain>
    </source>
</reference>
<evidence type="ECO:0000256" key="7">
    <source>
        <dbReference type="PROSITE-ProRule" id="PRU10141"/>
    </source>
</evidence>
<dbReference type="EMBL" id="FOEF01000020">
    <property type="protein sequence ID" value="SEP52512.1"/>
    <property type="molecule type" value="Genomic_DNA"/>
</dbReference>
<sequence>MQGDQLIAERYRLLGRVGTGGMGVVWRARDERLDRVVALKQARLSDAVSGRTLRREARLAAGLQHPNVVTFYDVVNEGDELWIVMEYVPSRSLAEIVSAEGALPVRTVAEIGVQLAGALAAVHDRGIVHRDVKPGNVLITEQGLAKLTDFGISRSVRADETITDSPLIGGTPGYLAPEVAQGHPPTAASDVFSLGATLFSAVEGSPPFSGGNEYATIRQAAEGPVPEPRNAGGLAPVLTGLMRFAPAERPTSAAARDLLAGGLEGLPPAPPRRRRHSARRRGLLVGGAVVAAVIVVTAAFLVFVRSPDQPAAQGPSAVPVKPAVLGIGANPGEADPCRLADAAPLKPFGTAAVDPDYGNFDRCDVIIQRGQNSDGGDQQADVKVELLDPPADGGAPAGQRTRSGPFSVFGDPAQDGDCTRLVQLQDQYLVRIDVSDDQGDTLDVCKAADIAVASATKVLAAAGVPARTTPYPAGSLAQLNACTLLDQAALSGTAGVTAPVRVQPGFGNWGCDWDSDATTRAVTVLFDRDQPPGPDTGQLVHVAGREVYTKTDDFAPKTCQALLVYRQYTDATGEAAVEQIKVVVHGDPPSDRLCTPATALAGDVVAKLPKP</sequence>
<dbReference type="SUPFAM" id="SSF56112">
    <property type="entry name" value="Protein kinase-like (PK-like)"/>
    <property type="match status" value="1"/>
</dbReference>
<keyword evidence="6 7" id="KW-0067">ATP-binding</keyword>
<dbReference type="Proteomes" id="UP000198582">
    <property type="component" value="Unassembled WGS sequence"/>
</dbReference>
<keyword evidence="4 7" id="KW-0547">Nucleotide-binding</keyword>
<name>A0A1H8YKD2_9PSEU</name>
<dbReference type="InterPro" id="IPR017441">
    <property type="entry name" value="Protein_kinase_ATP_BS"/>
</dbReference>
<evidence type="ECO:0000256" key="2">
    <source>
        <dbReference type="ARBA" id="ARBA00022527"/>
    </source>
</evidence>
<evidence type="ECO:0000259" key="9">
    <source>
        <dbReference type="PROSITE" id="PS50011"/>
    </source>
</evidence>
<dbReference type="GO" id="GO:0004674">
    <property type="term" value="F:protein serine/threonine kinase activity"/>
    <property type="evidence" value="ECO:0007669"/>
    <property type="project" value="UniProtKB-KW"/>
</dbReference>
<evidence type="ECO:0000256" key="4">
    <source>
        <dbReference type="ARBA" id="ARBA00022741"/>
    </source>
</evidence>
<dbReference type="AlphaFoldDB" id="A0A1H8YKD2"/>
<dbReference type="Gene3D" id="3.30.200.20">
    <property type="entry name" value="Phosphorylase Kinase, domain 1"/>
    <property type="match status" value="1"/>
</dbReference>
<dbReference type="EC" id="2.7.11.1" evidence="1"/>
<keyword evidence="8" id="KW-1133">Transmembrane helix</keyword>
<keyword evidence="5 10" id="KW-0418">Kinase</keyword>
<keyword evidence="11" id="KW-1185">Reference proteome</keyword>
<feature type="binding site" evidence="7">
    <location>
        <position position="40"/>
    </location>
    <ligand>
        <name>ATP</name>
        <dbReference type="ChEBI" id="CHEBI:30616"/>
    </ligand>
</feature>
<dbReference type="GO" id="GO:0005524">
    <property type="term" value="F:ATP binding"/>
    <property type="evidence" value="ECO:0007669"/>
    <property type="project" value="UniProtKB-UniRule"/>
</dbReference>
<dbReference type="InterPro" id="IPR008271">
    <property type="entry name" value="Ser/Thr_kinase_AS"/>
</dbReference>
<dbReference type="RefSeq" id="WP_091625849.1">
    <property type="nucleotide sequence ID" value="NZ_FOEF01000020.1"/>
</dbReference>
<evidence type="ECO:0000313" key="10">
    <source>
        <dbReference type="EMBL" id="SEP52512.1"/>
    </source>
</evidence>